<name>A0A318SIH9_9BURK</name>
<dbReference type="Pfam" id="PF09998">
    <property type="entry name" value="DUF2239"/>
    <property type="match status" value="1"/>
</dbReference>
<dbReference type="InterPro" id="IPR018715">
    <property type="entry name" value="DUF2239"/>
</dbReference>
<dbReference type="AlphaFoldDB" id="A0A318SIH9"/>
<dbReference type="EMBL" id="QJTC01000005">
    <property type="protein sequence ID" value="PYE78754.1"/>
    <property type="molecule type" value="Genomic_DNA"/>
</dbReference>
<keyword evidence="3" id="KW-1185">Reference proteome</keyword>
<accession>A0A318SIH9</accession>
<dbReference type="Proteomes" id="UP000247540">
    <property type="component" value="Unassembled WGS sequence"/>
</dbReference>
<proteinExistence type="predicted"/>
<sequence length="157" mass="17281">MVFDDRSGRCLDLDSAEDLALQADASESSPKEAVSAPPPRPRGRPRLGVVAREVTLLPEHWEWLSRQPGGASVAIRRLVVEARQGYAQEDGARAGQEVAYRFVSAIASDLPGYEDALRALFVGDRKRFDMSTSAWPEDVREYARARASGAWAERLAP</sequence>
<evidence type="ECO:0000313" key="2">
    <source>
        <dbReference type="EMBL" id="PYE78754.1"/>
    </source>
</evidence>
<evidence type="ECO:0008006" key="4">
    <source>
        <dbReference type="Google" id="ProtNLM"/>
    </source>
</evidence>
<gene>
    <name evidence="2" type="ORF">DFQ15_105113</name>
</gene>
<evidence type="ECO:0000256" key="1">
    <source>
        <dbReference type="SAM" id="MobiDB-lite"/>
    </source>
</evidence>
<evidence type="ECO:0000313" key="3">
    <source>
        <dbReference type="Proteomes" id="UP000247540"/>
    </source>
</evidence>
<reference evidence="2 3" key="1">
    <citation type="submission" date="2018-06" db="EMBL/GenBank/DDBJ databases">
        <title>Genomic Encyclopedia of Type Strains, Phase III (KMG-III): the genomes of soil and plant-associated and newly described type strains.</title>
        <authorList>
            <person name="Whitman W."/>
        </authorList>
    </citation>
    <scope>NUCLEOTIDE SEQUENCE [LARGE SCALE GENOMIC DNA]</scope>
    <source>
        <strain evidence="2 3">CECT 7646</strain>
    </source>
</reference>
<feature type="region of interest" description="Disordered" evidence="1">
    <location>
        <begin position="21"/>
        <end position="46"/>
    </location>
</feature>
<protein>
    <recommendedName>
        <fullName evidence="4">DUF2239 family protein</fullName>
    </recommendedName>
</protein>
<comment type="caution">
    <text evidence="2">The sequence shown here is derived from an EMBL/GenBank/DDBJ whole genome shotgun (WGS) entry which is preliminary data.</text>
</comment>
<organism evidence="2 3">
    <name type="scientific">Xylophilus ampelinus</name>
    <dbReference type="NCBI Taxonomy" id="54067"/>
    <lineage>
        <taxon>Bacteria</taxon>
        <taxon>Pseudomonadati</taxon>
        <taxon>Pseudomonadota</taxon>
        <taxon>Betaproteobacteria</taxon>
        <taxon>Burkholderiales</taxon>
        <taxon>Xylophilus</taxon>
    </lineage>
</organism>